<dbReference type="Gene3D" id="1.10.510.10">
    <property type="entry name" value="Transferase(Phosphotransferase) domain 1"/>
    <property type="match status" value="1"/>
</dbReference>
<feature type="active site" description="Proton acceptor" evidence="6">
    <location>
        <position position="146"/>
    </location>
</feature>
<evidence type="ECO:0000313" key="13">
    <source>
        <dbReference type="EMBL" id="CAE7673213.1"/>
    </source>
</evidence>
<evidence type="ECO:0000256" key="8">
    <source>
        <dbReference type="PIRSR" id="PIRSR630616-3"/>
    </source>
</evidence>
<evidence type="ECO:0000256" key="3">
    <source>
        <dbReference type="ARBA" id="ARBA00022741"/>
    </source>
</evidence>
<dbReference type="PROSITE" id="PS50011">
    <property type="entry name" value="PROTEIN_KINASE_DOM"/>
    <property type="match status" value="1"/>
</dbReference>
<dbReference type="SMART" id="SM00220">
    <property type="entry name" value="S_TKc"/>
    <property type="match status" value="1"/>
</dbReference>
<evidence type="ECO:0000256" key="7">
    <source>
        <dbReference type="PIRSR" id="PIRSR630616-2"/>
    </source>
</evidence>
<protein>
    <submittedName>
        <fullName evidence="13">Ark1 protein</fullName>
    </submittedName>
</protein>
<feature type="cross-link" description="Glycyl lysine isopeptide (Lys-Gly) (interchain with G-Cter in SUMO2)" evidence="8">
    <location>
        <position position="148"/>
    </location>
</feature>
<dbReference type="PROSITE" id="PS00107">
    <property type="entry name" value="PROTEIN_KINASE_ATP"/>
    <property type="match status" value="1"/>
</dbReference>
<gene>
    <name evidence="13" type="primary">ark1</name>
    <name evidence="13" type="ORF">SPIL2461_LOCUS18609</name>
</gene>
<keyword evidence="3 7" id="KW-0547">Nucleotide-binding</keyword>
<evidence type="ECO:0000256" key="2">
    <source>
        <dbReference type="ARBA" id="ARBA00022679"/>
    </source>
</evidence>
<dbReference type="InterPro" id="IPR000297">
    <property type="entry name" value="PPIase_PpiC"/>
</dbReference>
<dbReference type="InterPro" id="IPR000719">
    <property type="entry name" value="Prot_kinase_dom"/>
</dbReference>
<organism evidence="13 14">
    <name type="scientific">Symbiodinium pilosum</name>
    <name type="common">Dinoflagellate</name>
    <dbReference type="NCBI Taxonomy" id="2952"/>
    <lineage>
        <taxon>Eukaryota</taxon>
        <taxon>Sar</taxon>
        <taxon>Alveolata</taxon>
        <taxon>Dinophyceae</taxon>
        <taxon>Suessiales</taxon>
        <taxon>Symbiodiniaceae</taxon>
        <taxon>Symbiodinium</taxon>
    </lineage>
</organism>
<dbReference type="PROSITE" id="PS00108">
    <property type="entry name" value="PROTEIN_KINASE_ST"/>
    <property type="match status" value="1"/>
</dbReference>
<evidence type="ECO:0000256" key="9">
    <source>
        <dbReference type="PROSITE-ProRule" id="PRU00278"/>
    </source>
</evidence>
<dbReference type="GO" id="GO:0003755">
    <property type="term" value="F:peptidyl-prolyl cis-trans isomerase activity"/>
    <property type="evidence" value="ECO:0007669"/>
    <property type="project" value="UniProtKB-KW"/>
</dbReference>
<dbReference type="InterPro" id="IPR011009">
    <property type="entry name" value="Kinase-like_dom_sf"/>
</dbReference>
<evidence type="ECO:0000256" key="5">
    <source>
        <dbReference type="ARBA" id="ARBA00022840"/>
    </source>
</evidence>
<evidence type="ECO:0000313" key="14">
    <source>
        <dbReference type="Proteomes" id="UP000649617"/>
    </source>
</evidence>
<dbReference type="SUPFAM" id="SSF56112">
    <property type="entry name" value="Protein kinase-like (PK-like)"/>
    <property type="match status" value="1"/>
</dbReference>
<dbReference type="InterPro" id="IPR008271">
    <property type="entry name" value="Ser/Thr_kinase_AS"/>
</dbReference>
<dbReference type="GO" id="GO:0004674">
    <property type="term" value="F:protein serine/threonine kinase activity"/>
    <property type="evidence" value="ECO:0007669"/>
    <property type="project" value="UniProtKB-KW"/>
</dbReference>
<comment type="caution">
    <text evidence="13">The sequence shown here is derived from an EMBL/GenBank/DDBJ whole genome shotgun (WGS) entry which is preliminary data.</text>
</comment>
<dbReference type="EMBL" id="CAJNIZ010043934">
    <property type="protein sequence ID" value="CAE7673213.1"/>
    <property type="molecule type" value="Genomic_DNA"/>
</dbReference>
<dbReference type="FunFam" id="3.30.200.20:FF:000042">
    <property type="entry name" value="Aurora kinase A"/>
    <property type="match status" value="1"/>
</dbReference>
<evidence type="ECO:0000256" key="1">
    <source>
        <dbReference type="ARBA" id="ARBA00022527"/>
    </source>
</evidence>
<dbReference type="InterPro" id="IPR046357">
    <property type="entry name" value="PPIase_dom_sf"/>
</dbReference>
<keyword evidence="9" id="KW-0413">Isomerase</keyword>
<keyword evidence="9" id="KW-0697">Rotamase</keyword>
<accession>A0A812WF38</accession>
<dbReference type="AlphaFoldDB" id="A0A812WF38"/>
<evidence type="ECO:0000256" key="6">
    <source>
        <dbReference type="PIRSR" id="PIRSR630616-1"/>
    </source>
</evidence>
<feature type="binding site" evidence="7 10">
    <location>
        <position position="53"/>
    </location>
    <ligand>
        <name>ATP</name>
        <dbReference type="ChEBI" id="CHEBI:30616"/>
    </ligand>
</feature>
<dbReference type="Gene3D" id="3.10.50.40">
    <property type="match status" value="1"/>
</dbReference>
<keyword evidence="14" id="KW-1185">Reference proteome</keyword>
<sequence length="771" mass="83705">MTSGTTKDDTEREGSSFGYSLAQFPPTCELGAGAFGVVLKCMNAENGNVYAMKVIEKARVMEKSMGEQVKREVLTQLKVKHRNLVKLHYYFEDAAKIYCLLEFADRGQLFAYLKAGPLSEPQAASFFLDTARGIDYLHNLRIAHRDLKPENVLLFGDELLAKVGDFGWCVELADGQRLTFCGTLEYVSPEMLCGEPHDEGVDLWALGVLLYEMLLSETPFRAGSKKGLMDKICDVDFRISPGCISPGPEELIRSLLVRCSQDRMPLKTVLEHEWCLPVCTVPDVRLEETRTELAIGDLPRPKARSRKGGKDLWKLKANNPELFAKQGAGPDAVPSGFEETEKAGWYYNRADKIFWVQSTKQLLWFDEESGEHKELYEGQIFPLAFSGGAASSSEASGSARSQLKTVVIPDLHRVASALKTDLAHIDRPAAMLGVFGGGEMAARAFPEKLVKRLGASRSCWSEEDLRNAVESIVKEAAGESTASVVVMVGCRATAVATEGAAFRLTTRLQQGTCLQPPSSAASSATSKASLSVKDGQCLFAACSVGGRGKTGLLGEEAFEKTLALQLVKGWARTGAISLLRSARQSGLTEPLAVVCARIIPTEGPSSELPAKRLKTSSTSPIFSAGTTGTSGQNGGKADQVRLRQILLRVVASGPPVMDPVRRKQVKRSQEEAEADMLKILQSLEADSMKSFQKVCREMSECQSALKGGELAGDMGWLDRVKGIGIQQDRAKQGVRPQVPPAVLKAAFELAVGEVHDLVTTEVGVHLLQRTA</sequence>
<dbReference type="OrthoDB" id="377346at2759"/>
<evidence type="ECO:0000259" key="12">
    <source>
        <dbReference type="PROSITE" id="PS50198"/>
    </source>
</evidence>
<dbReference type="GO" id="GO:0005524">
    <property type="term" value="F:ATP binding"/>
    <property type="evidence" value="ECO:0007669"/>
    <property type="project" value="UniProtKB-UniRule"/>
</dbReference>
<dbReference type="Pfam" id="PF00069">
    <property type="entry name" value="Pkinase"/>
    <property type="match status" value="1"/>
</dbReference>
<feature type="binding site" evidence="7">
    <location>
        <position position="165"/>
    </location>
    <ligand>
        <name>ATP</name>
        <dbReference type="ChEBI" id="CHEBI:30616"/>
    </ligand>
</feature>
<keyword evidence="4" id="KW-0418">Kinase</keyword>
<feature type="binding site" evidence="7">
    <location>
        <begin position="150"/>
        <end position="151"/>
    </location>
    <ligand>
        <name>ATP</name>
        <dbReference type="ChEBI" id="CHEBI:30616"/>
    </ligand>
</feature>
<dbReference type="InterPro" id="IPR030616">
    <property type="entry name" value="Aur-like"/>
</dbReference>
<dbReference type="Pfam" id="PF00639">
    <property type="entry name" value="Rotamase"/>
    <property type="match status" value="1"/>
</dbReference>
<keyword evidence="2" id="KW-0808">Transferase</keyword>
<dbReference type="Proteomes" id="UP000649617">
    <property type="component" value="Unassembled WGS sequence"/>
</dbReference>
<evidence type="ECO:0000256" key="10">
    <source>
        <dbReference type="PROSITE-ProRule" id="PRU10141"/>
    </source>
</evidence>
<dbReference type="SUPFAM" id="SSF54534">
    <property type="entry name" value="FKBP-like"/>
    <property type="match status" value="1"/>
</dbReference>
<dbReference type="InterPro" id="IPR017441">
    <property type="entry name" value="Protein_kinase_ATP_BS"/>
</dbReference>
<evidence type="ECO:0000259" key="11">
    <source>
        <dbReference type="PROSITE" id="PS50011"/>
    </source>
</evidence>
<feature type="domain" description="PpiC" evidence="12">
    <location>
        <begin position="637"/>
        <end position="771"/>
    </location>
</feature>
<keyword evidence="1" id="KW-0723">Serine/threonine-protein kinase</keyword>
<keyword evidence="5 7" id="KW-0067">ATP-binding</keyword>
<feature type="binding site" evidence="7">
    <location>
        <begin position="102"/>
        <end position="104"/>
    </location>
    <ligand>
        <name>ATP</name>
        <dbReference type="ChEBI" id="CHEBI:30616"/>
    </ligand>
</feature>
<proteinExistence type="predicted"/>
<name>A0A812WF38_SYMPI</name>
<dbReference type="PROSITE" id="PS50198">
    <property type="entry name" value="PPIC_PPIASE_2"/>
    <property type="match status" value="1"/>
</dbReference>
<dbReference type="PANTHER" id="PTHR24350">
    <property type="entry name" value="SERINE/THREONINE-PROTEIN KINASE IAL-RELATED"/>
    <property type="match status" value="1"/>
</dbReference>
<evidence type="ECO:0000256" key="4">
    <source>
        <dbReference type="ARBA" id="ARBA00022777"/>
    </source>
</evidence>
<reference evidence="13" key="1">
    <citation type="submission" date="2021-02" db="EMBL/GenBank/DDBJ databases">
        <authorList>
            <person name="Dougan E. K."/>
            <person name="Rhodes N."/>
            <person name="Thang M."/>
            <person name="Chan C."/>
        </authorList>
    </citation>
    <scope>NUCLEOTIDE SEQUENCE</scope>
</reference>
<feature type="domain" description="Protein kinase" evidence="11">
    <location>
        <begin position="24"/>
        <end position="275"/>
    </location>
</feature>